<evidence type="ECO:0000313" key="1">
    <source>
        <dbReference type="EMBL" id="GGI12855.1"/>
    </source>
</evidence>
<accession>A0A8J3AHA9</accession>
<reference evidence="2" key="1">
    <citation type="journal article" date="2019" name="Int. J. Syst. Evol. Microbiol.">
        <title>The Global Catalogue of Microorganisms (GCM) 10K type strain sequencing project: providing services to taxonomists for standard genome sequencing and annotation.</title>
        <authorList>
            <consortium name="The Broad Institute Genomics Platform"/>
            <consortium name="The Broad Institute Genome Sequencing Center for Infectious Disease"/>
            <person name="Wu L."/>
            <person name="Ma J."/>
        </authorList>
    </citation>
    <scope>NUCLEOTIDE SEQUENCE [LARGE SCALE GENOMIC DNA]</scope>
    <source>
        <strain evidence="2">CGMCC 1.14993</strain>
    </source>
</reference>
<dbReference type="AlphaFoldDB" id="A0A8J3AHA9"/>
<comment type="caution">
    <text evidence="1">The sequence shown here is derived from an EMBL/GenBank/DDBJ whole genome shotgun (WGS) entry which is preliminary data.</text>
</comment>
<dbReference type="Proteomes" id="UP000626244">
    <property type="component" value="Unassembled WGS sequence"/>
</dbReference>
<proteinExistence type="predicted"/>
<dbReference type="EMBL" id="BMHB01000001">
    <property type="protein sequence ID" value="GGI12855.1"/>
    <property type="molecule type" value="Genomic_DNA"/>
</dbReference>
<gene>
    <name evidence="1" type="ORF">GCM10007380_15000</name>
</gene>
<evidence type="ECO:0000313" key="2">
    <source>
        <dbReference type="Proteomes" id="UP000626244"/>
    </source>
</evidence>
<protein>
    <submittedName>
        <fullName evidence="1">Uncharacterized protein</fullName>
    </submittedName>
</protein>
<organism evidence="1 2">
    <name type="scientific">Gottfriedia solisilvae</name>
    <dbReference type="NCBI Taxonomy" id="1516104"/>
    <lineage>
        <taxon>Bacteria</taxon>
        <taxon>Bacillati</taxon>
        <taxon>Bacillota</taxon>
        <taxon>Bacilli</taxon>
        <taxon>Bacillales</taxon>
        <taxon>Bacillaceae</taxon>
        <taxon>Gottfriedia</taxon>
    </lineage>
</organism>
<keyword evidence="2" id="KW-1185">Reference proteome</keyword>
<name>A0A8J3AHA9_9BACI</name>
<sequence>MALVDYEILPRDLKTELENYSTNERIKKDRQFCRSFFYSYLAVYLNKKGFS</sequence>